<dbReference type="Pfam" id="PF10256">
    <property type="entry name" value="Erf4"/>
    <property type="match status" value="1"/>
</dbReference>
<feature type="region of interest" description="Disordered" evidence="7">
    <location>
        <begin position="152"/>
        <end position="173"/>
    </location>
</feature>
<comment type="subunit">
    <text evidence="3">Interacts with ERF2.</text>
</comment>
<evidence type="ECO:0000313" key="11">
    <source>
        <dbReference type="Proteomes" id="UP000247702"/>
    </source>
</evidence>
<sequence>MDNKVGQNDKQKNVAEEELAPPQNIQENVVVKDQVEGEKEVGSLATSTQKYVVVGDTNQSSTTEVASSSLESPKAQKTALQSDYIPTTQSTSKSILTASSNPYKPNTIVFKPENYISSDFQSRTHYSDTDIEQRNFSKIAEDGTLTPRLAEMENSSPSISPGQPDALSSNVSTSGITAPKRIIRIDRDYTRGELCQFQTAFPVEIDGRITPRRFQQTINTLNDLLAKAHNPKYNFFDNCLACLTIYTSTLCLRPHFDRMIEEICKFLDNENITSYNSQGLNFRDPRRTSFLFLELELY</sequence>
<dbReference type="GO" id="GO:0005789">
    <property type="term" value="C:endoplasmic reticulum membrane"/>
    <property type="evidence" value="ECO:0007669"/>
    <property type="project" value="UniProtKB-SubCell"/>
</dbReference>
<keyword evidence="5" id="KW-0256">Endoplasmic reticulum</keyword>
<accession>A0A2Z6RZD8</accession>
<comment type="subcellular location">
    <subcellularLocation>
        <location evidence="1">Endoplasmic reticulum membrane</location>
        <topology evidence="1">Peripheral membrane protein</topology>
    </subcellularLocation>
</comment>
<evidence type="ECO:0000313" key="10">
    <source>
        <dbReference type="EMBL" id="GES86950.1"/>
    </source>
</evidence>
<evidence type="ECO:0000256" key="4">
    <source>
        <dbReference type="ARBA" id="ARBA00018463"/>
    </source>
</evidence>
<feature type="compositionally biased region" description="Basic and acidic residues" evidence="7">
    <location>
        <begin position="1"/>
        <end position="15"/>
    </location>
</feature>
<dbReference type="InterPro" id="IPR051371">
    <property type="entry name" value="Ras_palmitoyltransferase"/>
</dbReference>
<reference evidence="9 11" key="1">
    <citation type="submission" date="2017-11" db="EMBL/GenBank/DDBJ databases">
        <title>The genome of Rhizophagus clarus HR1 reveals common genetic basis of auxotrophy among arbuscular mycorrhizal fungi.</title>
        <authorList>
            <person name="Kobayashi Y."/>
        </authorList>
    </citation>
    <scope>NUCLEOTIDE SEQUENCE [LARGE SCALE GENOMIC DNA]</scope>
    <source>
        <strain evidence="9 11">HR1</strain>
    </source>
</reference>
<evidence type="ECO:0000259" key="8">
    <source>
        <dbReference type="Pfam" id="PF10256"/>
    </source>
</evidence>
<dbReference type="PANTHER" id="PTHR13254">
    <property type="entry name" value="GOLGI AUTOANTIGEN, GOLGIN SUBFAMILY A, 7"/>
    <property type="match status" value="1"/>
</dbReference>
<dbReference type="PANTHER" id="PTHR13254:SF0">
    <property type="entry name" value="GOLGIN SUBFAMILY A MEMBER 7_ERF4 DOMAIN-CONTAINING PROTEIN"/>
    <property type="match status" value="1"/>
</dbReference>
<evidence type="ECO:0000256" key="3">
    <source>
        <dbReference type="ARBA" id="ARBA00011396"/>
    </source>
</evidence>
<feature type="domain" description="Golgin subfamily A member 7/ERF4" evidence="8">
    <location>
        <begin position="182"/>
        <end position="294"/>
    </location>
</feature>
<dbReference type="EMBL" id="BLAL01000162">
    <property type="protein sequence ID" value="GES86950.1"/>
    <property type="molecule type" value="Genomic_DNA"/>
</dbReference>
<protein>
    <recommendedName>
        <fullName evidence="4">Ras modification protein ERF4</fullName>
    </recommendedName>
</protein>
<keyword evidence="11" id="KW-1185">Reference proteome</keyword>
<comment type="similarity">
    <text evidence="2">Belongs to the ERF4 family.</text>
</comment>
<dbReference type="Proteomes" id="UP000615446">
    <property type="component" value="Unassembled WGS sequence"/>
</dbReference>
<dbReference type="OrthoDB" id="2190159at2759"/>
<gene>
    <name evidence="10" type="ORF">RCL2_001397900</name>
    <name evidence="9" type="ORF">RclHR1_02930027</name>
</gene>
<keyword evidence="6" id="KW-0472">Membrane</keyword>
<dbReference type="Proteomes" id="UP000247702">
    <property type="component" value="Unassembled WGS sequence"/>
</dbReference>
<evidence type="ECO:0000256" key="6">
    <source>
        <dbReference type="ARBA" id="ARBA00023136"/>
    </source>
</evidence>
<evidence type="ECO:0000256" key="7">
    <source>
        <dbReference type="SAM" id="MobiDB-lite"/>
    </source>
</evidence>
<organism evidence="9 11">
    <name type="scientific">Rhizophagus clarus</name>
    <dbReference type="NCBI Taxonomy" id="94130"/>
    <lineage>
        <taxon>Eukaryota</taxon>
        <taxon>Fungi</taxon>
        <taxon>Fungi incertae sedis</taxon>
        <taxon>Mucoromycota</taxon>
        <taxon>Glomeromycotina</taxon>
        <taxon>Glomeromycetes</taxon>
        <taxon>Glomerales</taxon>
        <taxon>Glomeraceae</taxon>
        <taxon>Rhizophagus</taxon>
    </lineage>
</organism>
<feature type="region of interest" description="Disordered" evidence="7">
    <location>
        <begin position="1"/>
        <end position="28"/>
    </location>
</feature>
<reference evidence="10" key="2">
    <citation type="submission" date="2019-10" db="EMBL/GenBank/DDBJ databases">
        <title>Conservation and host-specific expression of non-tandemly repeated heterogenous ribosome RNA gene in arbuscular mycorrhizal fungi.</title>
        <authorList>
            <person name="Maeda T."/>
            <person name="Kobayashi Y."/>
            <person name="Nakagawa T."/>
            <person name="Ezawa T."/>
            <person name="Yamaguchi K."/>
            <person name="Bino T."/>
            <person name="Nishimoto Y."/>
            <person name="Shigenobu S."/>
            <person name="Kawaguchi M."/>
        </authorList>
    </citation>
    <scope>NUCLEOTIDE SEQUENCE</scope>
    <source>
        <strain evidence="10">HR1</strain>
    </source>
</reference>
<evidence type="ECO:0000256" key="5">
    <source>
        <dbReference type="ARBA" id="ARBA00022824"/>
    </source>
</evidence>
<dbReference type="EMBL" id="BEXD01002146">
    <property type="protein sequence ID" value="GBB97178.1"/>
    <property type="molecule type" value="Genomic_DNA"/>
</dbReference>
<evidence type="ECO:0000313" key="9">
    <source>
        <dbReference type="EMBL" id="GBB97178.1"/>
    </source>
</evidence>
<evidence type="ECO:0000256" key="1">
    <source>
        <dbReference type="ARBA" id="ARBA00004406"/>
    </source>
</evidence>
<name>A0A2Z6RZD8_9GLOM</name>
<dbReference type="AlphaFoldDB" id="A0A2Z6RZD8"/>
<evidence type="ECO:0000256" key="2">
    <source>
        <dbReference type="ARBA" id="ARBA00007732"/>
    </source>
</evidence>
<dbReference type="STRING" id="94130.A0A2Z6RZD8"/>
<dbReference type="InterPro" id="IPR019383">
    <property type="entry name" value="Golgin_A_7/ERF4"/>
</dbReference>
<comment type="caution">
    <text evidence="9">The sequence shown here is derived from an EMBL/GenBank/DDBJ whole genome shotgun (WGS) entry which is preliminary data.</text>
</comment>
<feature type="compositionally biased region" description="Polar residues" evidence="7">
    <location>
        <begin position="153"/>
        <end position="173"/>
    </location>
</feature>
<proteinExistence type="inferred from homology"/>
<dbReference type="GO" id="GO:0006612">
    <property type="term" value="P:protein targeting to membrane"/>
    <property type="evidence" value="ECO:0007669"/>
    <property type="project" value="TreeGrafter"/>
</dbReference>
<dbReference type="GO" id="GO:0031211">
    <property type="term" value="C:endoplasmic reticulum palmitoyltransferase complex"/>
    <property type="evidence" value="ECO:0007669"/>
    <property type="project" value="TreeGrafter"/>
</dbReference>